<feature type="compositionally biased region" description="Basic and acidic residues" evidence="1">
    <location>
        <begin position="53"/>
        <end position="113"/>
    </location>
</feature>
<accession>B4VK32</accession>
<dbReference type="HOGENOM" id="CLU_2045684_0_0_3"/>
<evidence type="ECO:0000256" key="1">
    <source>
        <dbReference type="SAM" id="MobiDB-lite"/>
    </source>
</evidence>
<keyword evidence="3" id="KW-1185">Reference proteome</keyword>
<proteinExistence type="predicted"/>
<evidence type="ECO:0000313" key="3">
    <source>
        <dbReference type="Proteomes" id="UP000003835"/>
    </source>
</evidence>
<name>B4VK32_9CYAN</name>
<gene>
    <name evidence="2" type="ORF">MC7420_2962</name>
</gene>
<dbReference type="Proteomes" id="UP000003835">
    <property type="component" value="Unassembled WGS sequence"/>
</dbReference>
<reference evidence="2 3" key="1">
    <citation type="submission" date="2008-07" db="EMBL/GenBank/DDBJ databases">
        <authorList>
            <person name="Tandeau de Marsac N."/>
            <person name="Ferriera S."/>
            <person name="Johnson J."/>
            <person name="Kravitz S."/>
            <person name="Beeson K."/>
            <person name="Sutton G."/>
            <person name="Rogers Y.-H."/>
            <person name="Friedman R."/>
            <person name="Frazier M."/>
            <person name="Venter J.C."/>
        </authorList>
    </citation>
    <scope>NUCLEOTIDE SEQUENCE [LARGE SCALE GENOMIC DNA]</scope>
    <source>
        <strain evidence="2 3">PCC 7420</strain>
    </source>
</reference>
<organism evidence="2 3">
    <name type="scientific">Coleofasciculus chthonoplastes PCC 7420</name>
    <dbReference type="NCBI Taxonomy" id="118168"/>
    <lineage>
        <taxon>Bacteria</taxon>
        <taxon>Bacillati</taxon>
        <taxon>Cyanobacteriota</taxon>
        <taxon>Cyanophyceae</taxon>
        <taxon>Coleofasciculales</taxon>
        <taxon>Coleofasciculaceae</taxon>
        <taxon>Coleofasciculus</taxon>
    </lineage>
</organism>
<sequence>MAMLQFLINFQRRIGKMLWALSLITLINLGSLLLLSNQAVLADSDTPLTTPPKAEKTELGLSQQEKEEAYEEAKEALSQDPQKGVEKLYEEEKEKYEESQPDKNVLEKAKDMIEGLTNND</sequence>
<feature type="region of interest" description="Disordered" evidence="1">
    <location>
        <begin position="43"/>
        <end position="120"/>
    </location>
</feature>
<dbReference type="AlphaFoldDB" id="B4VK32"/>
<dbReference type="EMBL" id="DS989843">
    <property type="protein sequence ID" value="EDX77638.1"/>
    <property type="molecule type" value="Genomic_DNA"/>
</dbReference>
<evidence type="ECO:0000313" key="2">
    <source>
        <dbReference type="EMBL" id="EDX77638.1"/>
    </source>
</evidence>
<protein>
    <submittedName>
        <fullName evidence="2">Uncharacterized protein</fullName>
    </submittedName>
</protein>